<dbReference type="RefSeq" id="WP_147668119.1">
    <property type="nucleotide sequence ID" value="NZ_CP120678.1"/>
</dbReference>
<keyword evidence="3" id="KW-1185">Reference proteome</keyword>
<evidence type="ECO:0000256" key="1">
    <source>
        <dbReference type="SAM" id="Phobius"/>
    </source>
</evidence>
<reference evidence="2" key="1">
    <citation type="submission" date="2023-03" db="EMBL/GenBank/DDBJ databases">
        <title>Selenobaculum gbiensis gen. nov. sp. nov., a new bacterium isolated from the gut microbiota of IBD patient.</title>
        <authorList>
            <person name="Yeo S."/>
            <person name="Park H."/>
            <person name="Huh C.S."/>
        </authorList>
    </citation>
    <scope>NUCLEOTIDE SEQUENCE</scope>
    <source>
        <strain evidence="2">ICN-92133</strain>
    </source>
</reference>
<dbReference type="EMBL" id="CP120678">
    <property type="protein sequence ID" value="WIW71632.1"/>
    <property type="molecule type" value="Genomic_DNA"/>
</dbReference>
<dbReference type="AlphaFoldDB" id="A0A9Y2AKH5"/>
<dbReference type="KEGG" id="sgbi:P3F81_04835"/>
<evidence type="ECO:0000313" key="2">
    <source>
        <dbReference type="EMBL" id="WIW71632.1"/>
    </source>
</evidence>
<protein>
    <submittedName>
        <fullName evidence="2">Uncharacterized protein</fullName>
    </submittedName>
</protein>
<accession>A0A9Y2AKH5</accession>
<evidence type="ECO:0000313" key="3">
    <source>
        <dbReference type="Proteomes" id="UP001243623"/>
    </source>
</evidence>
<dbReference type="Proteomes" id="UP001243623">
    <property type="component" value="Chromosome"/>
</dbReference>
<keyword evidence="1" id="KW-0812">Transmembrane</keyword>
<sequence>MEISPNLYALFAGFLVWFCIAPKARCKNYGNLFAAYTMTMALTLVGTADLIIIKPIAFFFTVGGVFAFFYVLFTRTIQIIIKIGNE</sequence>
<proteinExistence type="predicted"/>
<feature type="transmembrane region" description="Helical" evidence="1">
    <location>
        <begin position="50"/>
        <end position="73"/>
    </location>
</feature>
<organism evidence="2 3">
    <name type="scientific">Selenobaculum gibii</name>
    <dbReference type="NCBI Taxonomy" id="3054208"/>
    <lineage>
        <taxon>Bacteria</taxon>
        <taxon>Bacillati</taxon>
        <taxon>Bacillota</taxon>
        <taxon>Negativicutes</taxon>
        <taxon>Selenomonadales</taxon>
        <taxon>Selenomonadaceae</taxon>
        <taxon>Selenobaculum</taxon>
    </lineage>
</organism>
<gene>
    <name evidence="2" type="ORF">P3F81_04835</name>
</gene>
<name>A0A9Y2AKH5_9FIRM</name>
<keyword evidence="1" id="KW-1133">Transmembrane helix</keyword>
<keyword evidence="1" id="KW-0472">Membrane</keyword>